<dbReference type="RefSeq" id="XP_062740765.1">
    <property type="nucleotide sequence ID" value="XM_062884117.1"/>
</dbReference>
<feature type="transmembrane region" description="Helical" evidence="1">
    <location>
        <begin position="41"/>
        <end position="57"/>
    </location>
</feature>
<name>A0ABR0G7Q3_9PEZI</name>
<evidence type="ECO:0008006" key="4">
    <source>
        <dbReference type="Google" id="ProtNLM"/>
    </source>
</evidence>
<evidence type="ECO:0000313" key="3">
    <source>
        <dbReference type="Proteomes" id="UP001323405"/>
    </source>
</evidence>
<evidence type="ECO:0000256" key="1">
    <source>
        <dbReference type="SAM" id="Phobius"/>
    </source>
</evidence>
<comment type="caution">
    <text evidence="2">The sequence shown here is derived from an EMBL/GenBank/DDBJ whole genome shotgun (WGS) entry which is preliminary data.</text>
</comment>
<proteinExistence type="predicted"/>
<keyword evidence="3" id="KW-1185">Reference proteome</keyword>
<keyword evidence="1" id="KW-0812">Transmembrane</keyword>
<feature type="transmembrane region" description="Helical" evidence="1">
    <location>
        <begin position="12"/>
        <end position="29"/>
    </location>
</feature>
<reference evidence="2 3" key="1">
    <citation type="journal article" date="2023" name="bioRxiv">
        <title>High-quality genome assemblies of four members of thePodospora anserinaspecies complex.</title>
        <authorList>
            <person name="Ament-Velasquez S.L."/>
            <person name="Vogan A.A."/>
            <person name="Wallerman O."/>
            <person name="Hartmann F."/>
            <person name="Gautier V."/>
            <person name="Silar P."/>
            <person name="Giraud T."/>
            <person name="Johannesson H."/>
        </authorList>
    </citation>
    <scope>NUCLEOTIDE SEQUENCE [LARGE SCALE GENOMIC DNA]</scope>
    <source>
        <strain evidence="2 3">CBS 415.72m</strain>
    </source>
</reference>
<dbReference type="GeneID" id="87903898"/>
<organism evidence="2 3">
    <name type="scientific">Podospora pseudocomata</name>
    <dbReference type="NCBI Taxonomy" id="2093779"/>
    <lineage>
        <taxon>Eukaryota</taxon>
        <taxon>Fungi</taxon>
        <taxon>Dikarya</taxon>
        <taxon>Ascomycota</taxon>
        <taxon>Pezizomycotina</taxon>
        <taxon>Sordariomycetes</taxon>
        <taxon>Sordariomycetidae</taxon>
        <taxon>Sordariales</taxon>
        <taxon>Podosporaceae</taxon>
        <taxon>Podospora</taxon>
    </lineage>
</organism>
<keyword evidence="1" id="KW-1133">Transmembrane helix</keyword>
<sequence>MAPVESTEKRSLIVASVVSGCLLWSVPLIRLPNPARPDVTLARGIFILVHPAILRRLRQQTDKSDHRYGTDFVRLLPVRLFHSAPKQPVCRA</sequence>
<dbReference type="Proteomes" id="UP001323405">
    <property type="component" value="Unassembled WGS sequence"/>
</dbReference>
<keyword evidence="1" id="KW-0472">Membrane</keyword>
<accession>A0ABR0G7Q3</accession>
<dbReference type="EMBL" id="JAFFHA010000008">
    <property type="protein sequence ID" value="KAK4651790.1"/>
    <property type="molecule type" value="Genomic_DNA"/>
</dbReference>
<evidence type="ECO:0000313" key="2">
    <source>
        <dbReference type="EMBL" id="KAK4651790.1"/>
    </source>
</evidence>
<protein>
    <recommendedName>
        <fullName evidence="4">Secreted protein</fullName>
    </recommendedName>
</protein>
<gene>
    <name evidence="2" type="ORF">QC762_0096330</name>
</gene>